<dbReference type="GO" id="GO:0008663">
    <property type="term" value="F:2',3'-cyclic-nucleotide 2'-phosphodiesterase activity"/>
    <property type="evidence" value="ECO:0007669"/>
    <property type="project" value="UniProtKB-EC"/>
</dbReference>
<evidence type="ECO:0000256" key="2">
    <source>
        <dbReference type="ARBA" id="ARBA00001730"/>
    </source>
</evidence>
<dbReference type="FunFam" id="3.90.780.10:FF:000004">
    <property type="entry name" value="UDP-sugar hydrolase, putative"/>
    <property type="match status" value="1"/>
</dbReference>
<dbReference type="Pfam" id="PF00149">
    <property type="entry name" value="Metallophos"/>
    <property type="match status" value="2"/>
</dbReference>
<keyword evidence="6" id="KW-0964">Secreted</keyword>
<evidence type="ECO:0000256" key="13">
    <source>
        <dbReference type="SAM" id="SignalP"/>
    </source>
</evidence>
<dbReference type="InterPro" id="IPR041827">
    <property type="entry name" value="CpdB_N"/>
</dbReference>
<comment type="subcellular location">
    <subcellularLocation>
        <location evidence="4">Cell envelope</location>
    </subcellularLocation>
    <subcellularLocation>
        <location evidence="5">Secreted</location>
    </subcellularLocation>
</comment>
<dbReference type="GO" id="GO:0046872">
    <property type="term" value="F:metal ion binding"/>
    <property type="evidence" value="ECO:0007669"/>
    <property type="project" value="UniProtKB-KW"/>
</dbReference>
<dbReference type="PANTHER" id="PTHR11575:SF24">
    <property type="entry name" value="5'-NUCLEOTIDASE"/>
    <property type="match status" value="1"/>
</dbReference>
<dbReference type="InterPro" id="IPR004843">
    <property type="entry name" value="Calcineurin-like_PHP"/>
</dbReference>
<dbReference type="PANTHER" id="PTHR11575">
    <property type="entry name" value="5'-NUCLEOTIDASE-RELATED"/>
    <property type="match status" value="1"/>
</dbReference>
<dbReference type="InterPro" id="IPR008334">
    <property type="entry name" value="5'-Nucleotdase_C"/>
</dbReference>
<dbReference type="GO" id="GO:0030288">
    <property type="term" value="C:outer membrane-bounded periplasmic space"/>
    <property type="evidence" value="ECO:0007669"/>
    <property type="project" value="TreeGrafter"/>
</dbReference>
<keyword evidence="8 13" id="KW-0732">Signal</keyword>
<dbReference type="Pfam" id="PF02872">
    <property type="entry name" value="5_nucleotid_C"/>
    <property type="match status" value="2"/>
</dbReference>
<dbReference type="InterPro" id="IPR029052">
    <property type="entry name" value="Metallo-depent_PP-like"/>
</dbReference>
<dbReference type="GO" id="GO:0008768">
    <property type="term" value="F:UDP-sugar diphosphatase activity"/>
    <property type="evidence" value="ECO:0007669"/>
    <property type="project" value="TreeGrafter"/>
</dbReference>
<dbReference type="GO" id="GO:0008253">
    <property type="term" value="F:5'-nucleotidase activity"/>
    <property type="evidence" value="ECO:0007669"/>
    <property type="project" value="TreeGrafter"/>
</dbReference>
<dbReference type="GO" id="GO:0008254">
    <property type="term" value="F:3'-nucleotidase activity"/>
    <property type="evidence" value="ECO:0007669"/>
    <property type="project" value="UniProtKB-EC"/>
</dbReference>
<proteinExistence type="predicted"/>
<dbReference type="InterPro" id="IPR006179">
    <property type="entry name" value="5_nucleotidase/apyrase"/>
</dbReference>
<accession>A0A433X195</accession>
<feature type="domain" description="SLH" evidence="14">
    <location>
        <begin position="1439"/>
        <end position="1502"/>
    </location>
</feature>
<evidence type="ECO:0000313" key="16">
    <source>
        <dbReference type="Proteomes" id="UP000272464"/>
    </source>
</evidence>
<evidence type="ECO:0000256" key="11">
    <source>
        <dbReference type="ARBA" id="ARBA00023268"/>
    </source>
</evidence>
<dbReference type="GO" id="GO:0009166">
    <property type="term" value="P:nucleotide catabolic process"/>
    <property type="evidence" value="ECO:0007669"/>
    <property type="project" value="InterPro"/>
</dbReference>
<keyword evidence="11" id="KW-0511">Multifunctional enzyme</keyword>
<dbReference type="SUPFAM" id="SSF55816">
    <property type="entry name" value="5'-nucleotidase (syn. UDP-sugar hydrolase), C-terminal domain"/>
    <property type="match status" value="2"/>
</dbReference>
<sequence>MELNFRKGFRKAATSTLAVCVLSTQFLAGQMHAAAAEQTVPTVSLLTNQDPTNTTSADTTPADNSDLKLRIMETTDIHTNLMSYDYYKDQVSPTVGLVKTASLVKQAREEVKNTLLVDNGDLIQGTPLGTYMAKIDQLKGENAIHPVYKAMNLMGYDIATFGNHEFNYGLDFLDKSIKGASFPYVNANVYVDDHDNNSNNDKNNFTPYKILDKTYIDENGNTQTVKVGVLGLVTPQIMDWDKGNLEGKVTTKDIVATAEKFVPQMKAEGADIVIALTHSGFDASAEANTMAENAILPLSKVKGIDAITFSHTHKVFPTGDNKSLDVIFKDANGNPIAGVDNVKGTINGVAAVQAGYGGAELGIIDLTLTKDAEGHWKVSNSQSSNREIYDKVNKKPLVDADPAVENAIKVEHEATIQYANGPIGETSTPIYSYFALVKDDPSVQIVTKAQEWFVKNYIAKNAPQYKDLPILSVGAPFKAGRNGPTEYTDIAKGPIAIKSASDLYLYDNTLKAVKIKGSTVKEWLEMSAGMFNQIDPAKTEEQSLLNPKFAVFNFDVIDGVTYQVDVTKPAKYNADGTVNNANSSRIVKLQYNGKDIDPNQDFIVVTNNYRAGGGGNFPGLKGAELVVDSADENRQILMNYITEQKDINPTADKNWSILPVNGKVNVTFTTSPEAVKYLGNSTDIKYTNKTDDKGFGIYSLSLAGGTTPPDPGTPGSNVKVQILGINDFHGQLDTTSNYGAGNVGRADYLAAYLKKARATNPNTLLVHAGDSVGASAPVSSLERDKPTMEFLNMMKFDVGTLGNHEFDQGVPALLAQVKGGADSVKPEIVFDKANFDYINANALYKSPSATDYAPIVKPYVIKEIGGEKVGFIGVVTMATPSKVSPSALAGVKFVEQAPVVNAAVKELQAQGVHAIVVLAHDPASTKDGVTTGEAVDLAKAVDPDVDVIFAGDNHAKVNAVVNNKLIVQAYSYGTAYADVDLEIDPKTHDIIKKQADIVDVKQEGITPDPEVTKFVNDALARHPELTKPVGTTAGAITKTNAYNAESELGNLIADAMKDTMGTDFAFMNPGGIRADLPKGNITFSDLAKIQPFGNSLVKLQVTGAQIKTLLQQQWGKNADGSDNFKTLQISGLKYTADFRRPVEQRVTVLTKEDGTPIDDKTTYTITVNNFMAAGGDNYKVLTQGKDITTGTTVNDLDAFYNYIVKKFKGGTIISSLQGRITNIYNSGNGGSTPTTPSTGDTTPKPNQTPISVVIKPADLPKPQNGVLSVNVNIPQNQASTEVLLPGNLSQLAGDSPVQLNWGTASLSIPKEVVDSLSKLIPSEKQNDSLISLQVNQLTSEQASQISSANSSNGGTLQPASPILELTLSAKDSSGKTTKLDQFSKPVVLNFQVTGQANQALLGVYYIPDSGSMQYVGGKITGNTMTAEVTHFSKYGVFAYDKSYSDVAPGHWANQVIKELTAKHIVNGVTDTSFAPEKEITRAEFAAMLVRQLNLKAAKPVQLEDVSQGSWYADAIAAAYSNGLVNGISQTEFGPDKKITREEMSVMMVKAYNFTTGKNIGSGSVSFKDSENISTWAQDYVGTAVKEGLLKGRSTDIFAPKKQATRAEASQVMYNLIHKM</sequence>
<evidence type="ECO:0000256" key="3">
    <source>
        <dbReference type="ARBA" id="ARBA00001968"/>
    </source>
</evidence>
<dbReference type="GO" id="GO:0000166">
    <property type="term" value="F:nucleotide binding"/>
    <property type="evidence" value="ECO:0007669"/>
    <property type="project" value="UniProtKB-KW"/>
</dbReference>
<dbReference type="InterPro" id="IPR006146">
    <property type="entry name" value="5'-Nucleotdase_CS"/>
</dbReference>
<feature type="chain" id="PRO_5039583577" evidence="13">
    <location>
        <begin position="29"/>
        <end position="1619"/>
    </location>
</feature>
<feature type="region of interest" description="Disordered" evidence="12">
    <location>
        <begin position="1224"/>
        <end position="1249"/>
    </location>
</feature>
<dbReference type="SUPFAM" id="SSF56300">
    <property type="entry name" value="Metallo-dependent phosphatases"/>
    <property type="match status" value="2"/>
</dbReference>
<dbReference type="OrthoDB" id="9775118at2"/>
<dbReference type="Proteomes" id="UP000272464">
    <property type="component" value="Unassembled WGS sequence"/>
</dbReference>
<feature type="signal peptide" evidence="13">
    <location>
        <begin position="1"/>
        <end position="28"/>
    </location>
</feature>
<dbReference type="InterPro" id="IPR036907">
    <property type="entry name" value="5'-Nucleotdase_C_sf"/>
</dbReference>
<evidence type="ECO:0000256" key="8">
    <source>
        <dbReference type="ARBA" id="ARBA00022729"/>
    </source>
</evidence>
<feature type="domain" description="SLH" evidence="14">
    <location>
        <begin position="1563"/>
        <end position="1619"/>
    </location>
</feature>
<evidence type="ECO:0000256" key="6">
    <source>
        <dbReference type="ARBA" id="ARBA00022525"/>
    </source>
</evidence>
<feature type="compositionally biased region" description="Low complexity" evidence="12">
    <location>
        <begin position="1231"/>
        <end position="1243"/>
    </location>
</feature>
<evidence type="ECO:0000259" key="14">
    <source>
        <dbReference type="PROSITE" id="PS51272"/>
    </source>
</evidence>
<dbReference type="InterPro" id="IPR001119">
    <property type="entry name" value="SLH_dom"/>
</dbReference>
<evidence type="ECO:0000256" key="10">
    <source>
        <dbReference type="ARBA" id="ARBA00022801"/>
    </source>
</evidence>
<keyword evidence="10" id="KW-0378">Hydrolase</keyword>
<evidence type="ECO:0000256" key="9">
    <source>
        <dbReference type="ARBA" id="ARBA00022741"/>
    </source>
</evidence>
<reference evidence="15 16" key="1">
    <citation type="submission" date="2018-12" db="EMBL/GenBank/DDBJ databases">
        <authorList>
            <person name="Sun L."/>
            <person name="Chen Z."/>
        </authorList>
    </citation>
    <scope>NUCLEOTIDE SEQUENCE [LARGE SCALE GENOMIC DNA]</scope>
    <source>
        <strain evidence="15 16">3-5-3</strain>
    </source>
</reference>
<evidence type="ECO:0000256" key="7">
    <source>
        <dbReference type="ARBA" id="ARBA00022723"/>
    </source>
</evidence>
<keyword evidence="7" id="KW-0479">Metal-binding</keyword>
<evidence type="ECO:0000256" key="12">
    <source>
        <dbReference type="SAM" id="MobiDB-lite"/>
    </source>
</evidence>
<name>A0A433X195_9BACL</name>
<dbReference type="NCBIfam" id="NF006938">
    <property type="entry name" value="PRK09420.1"/>
    <property type="match status" value="1"/>
</dbReference>
<dbReference type="Gene3D" id="3.60.21.10">
    <property type="match status" value="2"/>
</dbReference>
<dbReference type="Gene3D" id="3.90.780.10">
    <property type="entry name" value="5'-Nucleotidase, C-terminal domain"/>
    <property type="match status" value="2"/>
</dbReference>
<comment type="cofactor">
    <cofactor evidence="3">
        <name>a divalent metal cation</name>
        <dbReference type="ChEBI" id="CHEBI:60240"/>
    </cofactor>
</comment>
<feature type="domain" description="SLH" evidence="14">
    <location>
        <begin position="1503"/>
        <end position="1561"/>
    </location>
</feature>
<keyword evidence="16" id="KW-1185">Reference proteome</keyword>
<dbReference type="PROSITE" id="PS51272">
    <property type="entry name" value="SLH"/>
    <property type="match status" value="3"/>
</dbReference>
<evidence type="ECO:0000256" key="1">
    <source>
        <dbReference type="ARBA" id="ARBA00000527"/>
    </source>
</evidence>
<gene>
    <name evidence="15" type="ORF">EJP77_19610</name>
</gene>
<protein>
    <submittedName>
        <fullName evidence="15">Bifunctional 2',3'-cyclic-nucleotide 2'-phosphodiesterase/3'-nucleotidase</fullName>
    </submittedName>
</protein>
<dbReference type="RefSeq" id="WP_127200955.1">
    <property type="nucleotide sequence ID" value="NZ_RZNX01000014.1"/>
</dbReference>
<dbReference type="CDD" id="cd07410">
    <property type="entry name" value="MPP_CpdB_N"/>
    <property type="match status" value="1"/>
</dbReference>
<comment type="catalytic activity">
    <reaction evidence="2">
        <text>a nucleoside 2',3'-cyclic phosphate + H2O = a nucleoside 3'-phosphate + H(+)</text>
        <dbReference type="Rhea" id="RHEA:19621"/>
        <dbReference type="ChEBI" id="CHEBI:15377"/>
        <dbReference type="ChEBI" id="CHEBI:15378"/>
        <dbReference type="ChEBI" id="CHEBI:66949"/>
        <dbReference type="ChEBI" id="CHEBI:66954"/>
        <dbReference type="EC" id="3.1.4.16"/>
    </reaction>
</comment>
<organism evidence="15 16">
    <name type="scientific">Paenibacillus zeisoli</name>
    <dbReference type="NCBI Taxonomy" id="2496267"/>
    <lineage>
        <taxon>Bacteria</taxon>
        <taxon>Bacillati</taxon>
        <taxon>Bacillota</taxon>
        <taxon>Bacilli</taxon>
        <taxon>Bacillales</taxon>
        <taxon>Paenibacillaceae</taxon>
        <taxon>Paenibacillus</taxon>
    </lineage>
</organism>
<dbReference type="GO" id="GO:0005576">
    <property type="term" value="C:extracellular region"/>
    <property type="evidence" value="ECO:0007669"/>
    <property type="project" value="UniProtKB-SubCell"/>
</dbReference>
<keyword evidence="9" id="KW-0547">Nucleotide-binding</keyword>
<comment type="catalytic activity">
    <reaction evidence="1">
        <text>a ribonucleoside 3'-phosphate + H2O = a ribonucleoside + phosphate</text>
        <dbReference type="Rhea" id="RHEA:10144"/>
        <dbReference type="ChEBI" id="CHEBI:13197"/>
        <dbReference type="ChEBI" id="CHEBI:15377"/>
        <dbReference type="ChEBI" id="CHEBI:18254"/>
        <dbReference type="ChEBI" id="CHEBI:43474"/>
        <dbReference type="EC" id="3.1.3.6"/>
    </reaction>
</comment>
<evidence type="ECO:0000256" key="5">
    <source>
        <dbReference type="ARBA" id="ARBA00004613"/>
    </source>
</evidence>
<comment type="caution">
    <text evidence="15">The sequence shown here is derived from an EMBL/GenBank/DDBJ whole genome shotgun (WGS) entry which is preliminary data.</text>
</comment>
<dbReference type="Pfam" id="PF00395">
    <property type="entry name" value="SLH"/>
    <property type="match status" value="3"/>
</dbReference>
<dbReference type="EMBL" id="RZNX01000014">
    <property type="protein sequence ID" value="RUT27889.1"/>
    <property type="molecule type" value="Genomic_DNA"/>
</dbReference>
<evidence type="ECO:0000313" key="15">
    <source>
        <dbReference type="EMBL" id="RUT27889.1"/>
    </source>
</evidence>
<dbReference type="PRINTS" id="PR01607">
    <property type="entry name" value="APYRASEFAMLY"/>
</dbReference>
<evidence type="ECO:0000256" key="4">
    <source>
        <dbReference type="ARBA" id="ARBA00004196"/>
    </source>
</evidence>
<dbReference type="PROSITE" id="PS00786">
    <property type="entry name" value="5_NUCLEOTIDASE_2"/>
    <property type="match status" value="1"/>
</dbReference>